<comment type="caution">
    <text evidence="6">The sequence shown here is derived from an EMBL/GenBank/DDBJ whole genome shotgun (WGS) entry which is preliminary data.</text>
</comment>
<dbReference type="Proteomes" id="UP001570511">
    <property type="component" value="Unassembled WGS sequence"/>
</dbReference>
<dbReference type="InterPro" id="IPR001845">
    <property type="entry name" value="HTH_ArsR_DNA-bd_dom"/>
</dbReference>
<dbReference type="Gene3D" id="1.10.10.10">
    <property type="entry name" value="Winged helix-like DNA-binding domain superfamily/Winged helix DNA-binding domain"/>
    <property type="match status" value="1"/>
</dbReference>
<accession>A0ABD5MFW4</accession>
<dbReference type="GO" id="GO:0006355">
    <property type="term" value="P:regulation of DNA-templated transcription"/>
    <property type="evidence" value="ECO:0007669"/>
    <property type="project" value="UniProtKB-ARBA"/>
</dbReference>
<dbReference type="CDD" id="cd00090">
    <property type="entry name" value="HTH_ARSR"/>
    <property type="match status" value="1"/>
</dbReference>
<dbReference type="PANTHER" id="PTHR30136:SF35">
    <property type="entry name" value="HTH-TYPE TRANSCRIPTIONAL REGULATOR RV1719"/>
    <property type="match status" value="1"/>
</dbReference>
<protein>
    <submittedName>
        <fullName evidence="6">IclR family transcriptional regulator</fullName>
    </submittedName>
</protein>
<dbReference type="InterPro" id="IPR036390">
    <property type="entry name" value="WH_DNA-bd_sf"/>
</dbReference>
<dbReference type="InterPro" id="IPR014757">
    <property type="entry name" value="Tscrpt_reg_IclR_C"/>
</dbReference>
<evidence type="ECO:0000259" key="4">
    <source>
        <dbReference type="PROSITE" id="PS51077"/>
    </source>
</evidence>
<dbReference type="InterPro" id="IPR029016">
    <property type="entry name" value="GAF-like_dom_sf"/>
</dbReference>
<dbReference type="PROSITE" id="PS51077">
    <property type="entry name" value="HTH_ICLR"/>
    <property type="match status" value="1"/>
</dbReference>
<dbReference type="SUPFAM" id="SSF55781">
    <property type="entry name" value="GAF domain-like"/>
    <property type="match status" value="1"/>
</dbReference>
<dbReference type="AlphaFoldDB" id="A0ABD5MFW4"/>
<dbReference type="Gene3D" id="3.30.450.40">
    <property type="match status" value="1"/>
</dbReference>
<dbReference type="PROSITE" id="PS51078">
    <property type="entry name" value="ICLR_ED"/>
    <property type="match status" value="1"/>
</dbReference>
<sequence>MNKNPPKNGVNSVINTYTILRALRDEEGATITELAEIVELSPGAIHNHLSTLESVNMVKKRGKKYVIGPECLLFGAHVRNHAPVLQAAKGEIDSLAMETGEIGHIYIEENGRLFILHEIFGENAVSQNYHIKRREKAHDWLHCTASGKSILAEMDESRAEELIQQSSLTEQTENTITNPDELLRELEKIRERGYAYDREEHITGIRSVGTIVKHDDGSIAGSISLSGPTTRLQDEFFEEELPLKVKQVANISEVNLQTGDTFF</sequence>
<organism evidence="6 7">
    <name type="scientific">Halobellus rubicundus</name>
    <dbReference type="NCBI Taxonomy" id="2996466"/>
    <lineage>
        <taxon>Archaea</taxon>
        <taxon>Methanobacteriati</taxon>
        <taxon>Methanobacteriota</taxon>
        <taxon>Stenosarchaea group</taxon>
        <taxon>Halobacteria</taxon>
        <taxon>Halobacteriales</taxon>
        <taxon>Haloferacaceae</taxon>
        <taxon>Halobellus</taxon>
    </lineage>
</organism>
<keyword evidence="1" id="KW-0805">Transcription regulation</keyword>
<dbReference type="RefSeq" id="WP_372391714.1">
    <property type="nucleotide sequence ID" value="NZ_JBGNYA010000002.1"/>
</dbReference>
<name>A0ABD5MFW4_9EURY</name>
<dbReference type="InterPro" id="IPR050707">
    <property type="entry name" value="HTH_MetabolicPath_Reg"/>
</dbReference>
<dbReference type="PANTHER" id="PTHR30136">
    <property type="entry name" value="HELIX-TURN-HELIX TRANSCRIPTIONAL REGULATOR, ICLR FAMILY"/>
    <property type="match status" value="1"/>
</dbReference>
<dbReference type="GO" id="GO:0003677">
    <property type="term" value="F:DNA binding"/>
    <property type="evidence" value="ECO:0007669"/>
    <property type="project" value="UniProtKB-KW"/>
</dbReference>
<evidence type="ECO:0000313" key="7">
    <source>
        <dbReference type="Proteomes" id="UP001570511"/>
    </source>
</evidence>
<evidence type="ECO:0000256" key="1">
    <source>
        <dbReference type="ARBA" id="ARBA00023015"/>
    </source>
</evidence>
<evidence type="ECO:0000259" key="5">
    <source>
        <dbReference type="PROSITE" id="PS51078"/>
    </source>
</evidence>
<dbReference type="InterPro" id="IPR005471">
    <property type="entry name" value="Tscrpt_reg_IclR_N"/>
</dbReference>
<evidence type="ECO:0000256" key="3">
    <source>
        <dbReference type="ARBA" id="ARBA00023163"/>
    </source>
</evidence>
<dbReference type="InterPro" id="IPR011991">
    <property type="entry name" value="ArsR-like_HTH"/>
</dbReference>
<dbReference type="Pfam" id="PF01614">
    <property type="entry name" value="IclR_C"/>
    <property type="match status" value="1"/>
</dbReference>
<reference evidence="6 7" key="1">
    <citation type="submission" date="2024-08" db="EMBL/GenBank/DDBJ databases">
        <title>Halobellus sp. MBLA0158 whole genome sequence.</title>
        <authorList>
            <person name="Hwang C.Y."/>
            <person name="Cho E.-S."/>
            <person name="Seo M.-J."/>
        </authorList>
    </citation>
    <scope>NUCLEOTIDE SEQUENCE [LARGE SCALE GENOMIC DNA]</scope>
    <source>
        <strain evidence="6 7">MBLA0158</strain>
    </source>
</reference>
<keyword evidence="3" id="KW-0804">Transcription</keyword>
<dbReference type="Pfam" id="PF01022">
    <property type="entry name" value="HTH_5"/>
    <property type="match status" value="1"/>
</dbReference>
<dbReference type="InterPro" id="IPR036388">
    <property type="entry name" value="WH-like_DNA-bd_sf"/>
</dbReference>
<keyword evidence="2" id="KW-0238">DNA-binding</keyword>
<feature type="domain" description="IclR-ED" evidence="5">
    <location>
        <begin position="70"/>
        <end position="258"/>
    </location>
</feature>
<gene>
    <name evidence="6" type="ORF">OS889_15950</name>
</gene>
<dbReference type="EMBL" id="JBGNYA010000002">
    <property type="protein sequence ID" value="MFA1612486.1"/>
    <property type="molecule type" value="Genomic_DNA"/>
</dbReference>
<proteinExistence type="predicted"/>
<dbReference type="SUPFAM" id="SSF46785">
    <property type="entry name" value="Winged helix' DNA-binding domain"/>
    <property type="match status" value="1"/>
</dbReference>
<evidence type="ECO:0000313" key="6">
    <source>
        <dbReference type="EMBL" id="MFA1612486.1"/>
    </source>
</evidence>
<dbReference type="SMART" id="SM00346">
    <property type="entry name" value="HTH_ICLR"/>
    <property type="match status" value="1"/>
</dbReference>
<evidence type="ECO:0000256" key="2">
    <source>
        <dbReference type="ARBA" id="ARBA00023125"/>
    </source>
</evidence>
<feature type="domain" description="HTH iclR-type" evidence="4">
    <location>
        <begin position="10"/>
        <end position="69"/>
    </location>
</feature>
<keyword evidence="7" id="KW-1185">Reference proteome</keyword>